<evidence type="ECO:0000256" key="4">
    <source>
        <dbReference type="ARBA" id="ARBA00023163"/>
    </source>
</evidence>
<name>A0A4Y4DQM9_GLUUR</name>
<sequence>MNAITIKDVAKAAGVSSATASRVLSGHPATSPASRAKVEAAAKELGFVPNAQARSLRSTKTDTIALLISDVRNPYFSDLAHAVEQQAHAEGIMTFIGNANEDSAQQDDFLAAMLSRRVDGLIMVPQGLGEDAERPSGMLQRLIASGTPVVFVDRSLAGVQVPSITASSTEALNEAIATLKHLGHEKIAFIGGPDHASTARERHRAFDAALEANGLDIDESLHFAGDFKAGSGARGARWLLDHPAAPTAVVIADAPMAIGALTVWREAGVAIGQELSVITFDEVDAMLMHDPPISTISHDLSGMGRAAVAALTAVMAGQSPEPEEFISHFTQRESLSRARTGAAKMEGTPTHES</sequence>
<dbReference type="RefSeq" id="WP_141363301.1">
    <property type="nucleotide sequence ID" value="NZ_BAAAJL010000003.1"/>
</dbReference>
<dbReference type="CDD" id="cd01392">
    <property type="entry name" value="HTH_LacI"/>
    <property type="match status" value="1"/>
</dbReference>
<keyword evidence="1" id="KW-0678">Repressor</keyword>
<dbReference type="SUPFAM" id="SSF47413">
    <property type="entry name" value="lambda repressor-like DNA-binding domains"/>
    <property type="match status" value="1"/>
</dbReference>
<dbReference type="Proteomes" id="UP000316612">
    <property type="component" value="Unassembled WGS sequence"/>
</dbReference>
<dbReference type="Pfam" id="PF00356">
    <property type="entry name" value="LacI"/>
    <property type="match status" value="1"/>
</dbReference>
<keyword evidence="3" id="KW-0238">DNA-binding</keyword>
<dbReference type="SMART" id="SM00354">
    <property type="entry name" value="HTH_LACI"/>
    <property type="match status" value="1"/>
</dbReference>
<gene>
    <name evidence="7" type="ORF">AUR04nite_13620</name>
</gene>
<dbReference type="InterPro" id="IPR000843">
    <property type="entry name" value="HTH_LacI"/>
</dbReference>
<evidence type="ECO:0000256" key="2">
    <source>
        <dbReference type="ARBA" id="ARBA00023015"/>
    </source>
</evidence>
<dbReference type="GO" id="GO:0003700">
    <property type="term" value="F:DNA-binding transcription factor activity"/>
    <property type="evidence" value="ECO:0007669"/>
    <property type="project" value="TreeGrafter"/>
</dbReference>
<evidence type="ECO:0000313" key="8">
    <source>
        <dbReference type="Proteomes" id="UP000316612"/>
    </source>
</evidence>
<dbReference type="Pfam" id="PF13377">
    <property type="entry name" value="Peripla_BP_3"/>
    <property type="match status" value="1"/>
</dbReference>
<dbReference type="AlphaFoldDB" id="A0A4Y4DQM9"/>
<dbReference type="PROSITE" id="PS00356">
    <property type="entry name" value="HTH_LACI_1"/>
    <property type="match status" value="1"/>
</dbReference>
<accession>A0A4Y4DQM9</accession>
<dbReference type="Gene3D" id="3.40.50.2300">
    <property type="match status" value="2"/>
</dbReference>
<protein>
    <submittedName>
        <fullName evidence="7">LacI family transcriptional regulator</fullName>
    </submittedName>
</protein>
<dbReference type="Gene3D" id="1.10.260.40">
    <property type="entry name" value="lambda repressor-like DNA-binding domains"/>
    <property type="match status" value="1"/>
</dbReference>
<dbReference type="SUPFAM" id="SSF53822">
    <property type="entry name" value="Periplasmic binding protein-like I"/>
    <property type="match status" value="1"/>
</dbReference>
<dbReference type="PROSITE" id="PS50932">
    <property type="entry name" value="HTH_LACI_2"/>
    <property type="match status" value="1"/>
</dbReference>
<dbReference type="InterPro" id="IPR028082">
    <property type="entry name" value="Peripla_BP_I"/>
</dbReference>
<dbReference type="InterPro" id="IPR046335">
    <property type="entry name" value="LacI/GalR-like_sensor"/>
</dbReference>
<dbReference type="PRINTS" id="PR00036">
    <property type="entry name" value="HTHLACI"/>
</dbReference>
<keyword evidence="4" id="KW-0804">Transcription</keyword>
<dbReference type="OrthoDB" id="37081at2"/>
<evidence type="ECO:0000256" key="5">
    <source>
        <dbReference type="SAM" id="MobiDB-lite"/>
    </source>
</evidence>
<keyword evidence="8" id="KW-1185">Reference proteome</keyword>
<comment type="caution">
    <text evidence="7">The sequence shown here is derived from an EMBL/GenBank/DDBJ whole genome shotgun (WGS) entry which is preliminary data.</text>
</comment>
<evidence type="ECO:0000256" key="1">
    <source>
        <dbReference type="ARBA" id="ARBA00022491"/>
    </source>
</evidence>
<keyword evidence="2" id="KW-0805">Transcription regulation</keyword>
<dbReference type="InterPro" id="IPR010982">
    <property type="entry name" value="Lambda_DNA-bd_dom_sf"/>
</dbReference>
<organism evidence="7 8">
    <name type="scientific">Glutamicibacter uratoxydans</name>
    <name type="common">Arthrobacter uratoxydans</name>
    <dbReference type="NCBI Taxonomy" id="43667"/>
    <lineage>
        <taxon>Bacteria</taxon>
        <taxon>Bacillati</taxon>
        <taxon>Actinomycetota</taxon>
        <taxon>Actinomycetes</taxon>
        <taxon>Micrococcales</taxon>
        <taxon>Micrococcaceae</taxon>
        <taxon>Glutamicibacter</taxon>
    </lineage>
</organism>
<feature type="region of interest" description="Disordered" evidence="5">
    <location>
        <begin position="330"/>
        <end position="353"/>
    </location>
</feature>
<dbReference type="PANTHER" id="PTHR30146">
    <property type="entry name" value="LACI-RELATED TRANSCRIPTIONAL REPRESSOR"/>
    <property type="match status" value="1"/>
</dbReference>
<dbReference type="PANTHER" id="PTHR30146:SF148">
    <property type="entry name" value="HTH-TYPE TRANSCRIPTIONAL REPRESSOR PURR-RELATED"/>
    <property type="match status" value="1"/>
</dbReference>
<evidence type="ECO:0000259" key="6">
    <source>
        <dbReference type="PROSITE" id="PS50932"/>
    </source>
</evidence>
<evidence type="ECO:0000256" key="3">
    <source>
        <dbReference type="ARBA" id="ARBA00023125"/>
    </source>
</evidence>
<dbReference type="EMBL" id="BJNY01000007">
    <property type="protein sequence ID" value="GED05830.1"/>
    <property type="molecule type" value="Genomic_DNA"/>
</dbReference>
<reference evidence="7 8" key="1">
    <citation type="submission" date="2019-06" db="EMBL/GenBank/DDBJ databases">
        <title>Whole genome shotgun sequence of Glutamicibacter uratoxydans NBRC 15515.</title>
        <authorList>
            <person name="Hosoyama A."/>
            <person name="Uohara A."/>
            <person name="Ohji S."/>
            <person name="Ichikawa N."/>
        </authorList>
    </citation>
    <scope>NUCLEOTIDE SEQUENCE [LARGE SCALE GENOMIC DNA]</scope>
    <source>
        <strain evidence="7 8">NBRC 15515</strain>
    </source>
</reference>
<evidence type="ECO:0000313" key="7">
    <source>
        <dbReference type="EMBL" id="GED05830.1"/>
    </source>
</evidence>
<dbReference type="GO" id="GO:0000976">
    <property type="term" value="F:transcription cis-regulatory region binding"/>
    <property type="evidence" value="ECO:0007669"/>
    <property type="project" value="TreeGrafter"/>
</dbReference>
<feature type="domain" description="HTH lacI-type" evidence="6">
    <location>
        <begin position="4"/>
        <end position="58"/>
    </location>
</feature>
<proteinExistence type="predicted"/>